<evidence type="ECO:0000313" key="5">
    <source>
        <dbReference type="EMBL" id="PKK72609.1"/>
    </source>
</evidence>
<dbReference type="EMBL" id="LLXL01000429">
    <property type="protein sequence ID" value="PKK72609.1"/>
    <property type="molecule type" value="Genomic_DNA"/>
</dbReference>
<protein>
    <submittedName>
        <fullName evidence="5">Acetyl-CoA synthetase-like protein</fullName>
    </submittedName>
</protein>
<comment type="similarity">
    <text evidence="1">Belongs to the ATP-dependent AMP-binding enzyme family.</text>
</comment>
<gene>
    <name evidence="5" type="ORF">RhiirC2_864920</name>
</gene>
<dbReference type="GO" id="GO:0016405">
    <property type="term" value="F:CoA-ligase activity"/>
    <property type="evidence" value="ECO:0007669"/>
    <property type="project" value="TreeGrafter"/>
</dbReference>
<organism evidence="5 6">
    <name type="scientific">Rhizophagus irregularis</name>
    <dbReference type="NCBI Taxonomy" id="588596"/>
    <lineage>
        <taxon>Eukaryota</taxon>
        <taxon>Fungi</taxon>
        <taxon>Fungi incertae sedis</taxon>
        <taxon>Mucoromycota</taxon>
        <taxon>Glomeromycotina</taxon>
        <taxon>Glomeromycetes</taxon>
        <taxon>Glomerales</taxon>
        <taxon>Glomeraceae</taxon>
        <taxon>Rhizophagus</taxon>
    </lineage>
</organism>
<dbReference type="VEuPathDB" id="FungiDB:FUN_018930"/>
<dbReference type="PANTHER" id="PTHR24096">
    <property type="entry name" value="LONG-CHAIN-FATTY-ACID--COA LIGASE"/>
    <property type="match status" value="1"/>
</dbReference>
<dbReference type="Pfam" id="PF00501">
    <property type="entry name" value="AMP-binding"/>
    <property type="match status" value="1"/>
</dbReference>
<dbReference type="Pfam" id="PF13193">
    <property type="entry name" value="AMP-binding_C"/>
    <property type="match status" value="1"/>
</dbReference>
<dbReference type="PANTHER" id="PTHR24096:SF149">
    <property type="entry name" value="AMP-BINDING DOMAIN-CONTAINING PROTEIN-RELATED"/>
    <property type="match status" value="1"/>
</dbReference>
<dbReference type="AlphaFoldDB" id="A0A2N1NFG4"/>
<feature type="domain" description="AMP-dependent synthetase/ligase" evidence="3">
    <location>
        <begin position="31"/>
        <end position="121"/>
    </location>
</feature>
<dbReference type="InterPro" id="IPR025110">
    <property type="entry name" value="AMP-bd_C"/>
</dbReference>
<feature type="domain" description="AMP-binding enzyme C-terminal" evidence="4">
    <location>
        <begin position="139"/>
        <end position="218"/>
    </location>
</feature>
<evidence type="ECO:0000259" key="3">
    <source>
        <dbReference type="Pfam" id="PF00501"/>
    </source>
</evidence>
<reference evidence="5 6" key="1">
    <citation type="submission" date="2016-04" db="EMBL/GenBank/DDBJ databases">
        <title>Genome analyses suggest a sexual origin of heterokaryosis in a supposedly ancient asexual fungus.</title>
        <authorList>
            <person name="Ropars J."/>
            <person name="Sedzielewska K."/>
            <person name="Noel J."/>
            <person name="Charron P."/>
            <person name="Farinelli L."/>
            <person name="Marton T."/>
            <person name="Kruger M."/>
            <person name="Pelin A."/>
            <person name="Brachmann A."/>
            <person name="Corradi N."/>
        </authorList>
    </citation>
    <scope>NUCLEOTIDE SEQUENCE [LARGE SCALE GENOMIC DNA]</scope>
    <source>
        <strain evidence="5 6">C2</strain>
    </source>
</reference>
<keyword evidence="2" id="KW-0436">Ligase</keyword>
<reference evidence="5 6" key="2">
    <citation type="submission" date="2017-10" db="EMBL/GenBank/DDBJ databases">
        <title>Extensive intraspecific genome diversity in a model arbuscular mycorrhizal fungus.</title>
        <authorList>
            <person name="Chen E.C.H."/>
            <person name="Morin E."/>
            <person name="Baudet D."/>
            <person name="Noel J."/>
            <person name="Ndikumana S."/>
            <person name="Charron P."/>
            <person name="St-Onge C."/>
            <person name="Giorgi J."/>
            <person name="Grigoriev I.V."/>
            <person name="Roux C."/>
            <person name="Martin F.M."/>
            <person name="Corradi N."/>
        </authorList>
    </citation>
    <scope>NUCLEOTIDE SEQUENCE [LARGE SCALE GENOMIC DNA]</scope>
    <source>
        <strain evidence="5 6">C2</strain>
    </source>
</reference>
<dbReference type="InterPro" id="IPR000873">
    <property type="entry name" value="AMP-dep_synth/lig_dom"/>
</dbReference>
<evidence type="ECO:0000256" key="1">
    <source>
        <dbReference type="ARBA" id="ARBA00006432"/>
    </source>
</evidence>
<evidence type="ECO:0000256" key="2">
    <source>
        <dbReference type="ARBA" id="ARBA00022598"/>
    </source>
</evidence>
<comment type="caution">
    <text evidence="5">The sequence shown here is derived from an EMBL/GenBank/DDBJ whole genome shotgun (WGS) entry which is preliminary data.</text>
</comment>
<dbReference type="SUPFAM" id="SSF56801">
    <property type="entry name" value="Acetyl-CoA synthetase-like"/>
    <property type="match status" value="2"/>
</dbReference>
<name>A0A2N1NFG4_9GLOM</name>
<dbReference type="Proteomes" id="UP000233469">
    <property type="component" value="Unassembled WGS sequence"/>
</dbReference>
<dbReference type="InterPro" id="IPR045851">
    <property type="entry name" value="AMP-bd_C_sf"/>
</dbReference>
<proteinExistence type="inferred from homology"/>
<dbReference type="Gene3D" id="3.30.300.30">
    <property type="match status" value="1"/>
</dbReference>
<sequence length="236" mass="26927">MIFRSNFPDVDIEKIGIYQFITSNPYGIDDDKVIFIDGITDKKLTFGQLKTNSKKLAFGLKKKVGFKHGDVLAICSHNHIDYPVVIFGAIATGGIVTTVNPDYEYEEFASQLKDCGNFFIVDRFNELIKYKKYRIIPTELESILLTHSSINDSAVIGIYSDEQETEYPLAYVELKPDKIQSDQLKEEIKDFVSQKVDPYKKLHCVHFIDKIPKSSAGKTLRRSLRAKNECVKQCLL</sequence>
<accession>A0A2N1NFG4</accession>
<evidence type="ECO:0000259" key="4">
    <source>
        <dbReference type="Pfam" id="PF13193"/>
    </source>
</evidence>
<evidence type="ECO:0000313" key="6">
    <source>
        <dbReference type="Proteomes" id="UP000233469"/>
    </source>
</evidence>